<dbReference type="EMBL" id="JARBHB010000011">
    <property type="protein sequence ID" value="KAJ8872702.1"/>
    <property type="molecule type" value="Genomic_DNA"/>
</dbReference>
<organism evidence="1 2">
    <name type="scientific">Dryococelus australis</name>
    <dbReference type="NCBI Taxonomy" id="614101"/>
    <lineage>
        <taxon>Eukaryota</taxon>
        <taxon>Metazoa</taxon>
        <taxon>Ecdysozoa</taxon>
        <taxon>Arthropoda</taxon>
        <taxon>Hexapoda</taxon>
        <taxon>Insecta</taxon>
        <taxon>Pterygota</taxon>
        <taxon>Neoptera</taxon>
        <taxon>Polyneoptera</taxon>
        <taxon>Phasmatodea</taxon>
        <taxon>Verophasmatodea</taxon>
        <taxon>Anareolatae</taxon>
        <taxon>Phasmatidae</taxon>
        <taxon>Eurycanthinae</taxon>
        <taxon>Dryococelus</taxon>
    </lineage>
</organism>
<name>A0ABQ9GL08_9NEOP</name>
<reference evidence="1 2" key="1">
    <citation type="submission" date="2023-02" db="EMBL/GenBank/DDBJ databases">
        <title>LHISI_Scaffold_Assembly.</title>
        <authorList>
            <person name="Stuart O.P."/>
            <person name="Cleave R."/>
            <person name="Magrath M.J.L."/>
            <person name="Mikheyev A.S."/>
        </authorList>
    </citation>
    <scope>NUCLEOTIDE SEQUENCE [LARGE SCALE GENOMIC DNA]</scope>
    <source>
        <strain evidence="1">Daus_M_001</strain>
        <tissue evidence="1">Leg muscle</tissue>
    </source>
</reference>
<evidence type="ECO:0000313" key="1">
    <source>
        <dbReference type="EMBL" id="KAJ8872702.1"/>
    </source>
</evidence>
<keyword evidence="2" id="KW-1185">Reference proteome</keyword>
<sequence length="219" mass="24017">MSRTDERRLAIIVAGCPARGTDGTVRPSQRMDGCGAAVDERLDCSPPIRANRIRIPGRVTPGFSQEGIMPNDVPGRRVFSRISRFTRPCIPALYASANGERFNESDIFKDAVRTYGRRTFDYSKPFTGYAVVRIFIAHSLRPQRHSAARRQKSELQCFSRGRGDVVVRLLVSHLGGPDRNPGGVSIGFSHVGMVPGNAAGRRIFSGSSCPPPSFHYTAL</sequence>
<evidence type="ECO:0000313" key="2">
    <source>
        <dbReference type="Proteomes" id="UP001159363"/>
    </source>
</evidence>
<gene>
    <name evidence="1" type="ORF">PR048_026315</name>
</gene>
<comment type="caution">
    <text evidence="1">The sequence shown here is derived from an EMBL/GenBank/DDBJ whole genome shotgun (WGS) entry which is preliminary data.</text>
</comment>
<dbReference type="Proteomes" id="UP001159363">
    <property type="component" value="Chromosome 10"/>
</dbReference>
<accession>A0ABQ9GL08</accession>
<proteinExistence type="predicted"/>
<protein>
    <submittedName>
        <fullName evidence="1">Uncharacterized protein</fullName>
    </submittedName>
</protein>